<gene>
    <name evidence="2" type="ORF">AS202_10430</name>
</gene>
<dbReference type="PANTHER" id="PTHR10632">
    <property type="entry name" value="SULFIDE:QUINONE OXIDOREDUCTASE"/>
    <property type="match status" value="1"/>
</dbReference>
<accession>A0AAI8G5A3</accession>
<dbReference type="RefSeq" id="WP_016649770.1">
    <property type="nucleotide sequence ID" value="NZ_CP013690.1"/>
</dbReference>
<dbReference type="Gene3D" id="3.50.50.60">
    <property type="entry name" value="FAD/NAD(P)-binding domain"/>
    <property type="match status" value="2"/>
</dbReference>
<dbReference type="InterPro" id="IPR015904">
    <property type="entry name" value="Sulphide_quinone_reductase"/>
</dbReference>
<dbReference type="AlphaFoldDB" id="A0AAI8G5A3"/>
<dbReference type="PANTHER" id="PTHR10632:SF2">
    <property type="entry name" value="SULFIDE:QUINONE OXIDOREDUCTASE, MITOCHONDRIAL"/>
    <property type="match status" value="1"/>
</dbReference>
<dbReference type="InterPro" id="IPR036188">
    <property type="entry name" value="FAD/NAD-bd_sf"/>
</dbReference>
<evidence type="ECO:0000259" key="1">
    <source>
        <dbReference type="Pfam" id="PF07992"/>
    </source>
</evidence>
<dbReference type="GO" id="GO:0071949">
    <property type="term" value="F:FAD binding"/>
    <property type="evidence" value="ECO:0007669"/>
    <property type="project" value="TreeGrafter"/>
</dbReference>
<dbReference type="KEGG" id="mod:AS202_10430"/>
<feature type="domain" description="FAD/NAD(P)-binding" evidence="1">
    <location>
        <begin position="5"/>
        <end position="125"/>
    </location>
</feature>
<sequence length="418" mass="46941">MKTHYQILIIGAGTAGIMTAAQLKKRNHNIDIGIIDASELHYYQPAFTLVGAGAYDKKKTIKPTKDLIPSGVDWIRDMVITMDADNNRLSTKEGITYTYDYLVVCPGLVNDLSLIEGLADAVEKGVVCSNYIDPEYTWKLLQEFKGGTAIFTQPNTPIKCGGAPQKIMYLACDYFRKKGIDKNTKVHFPMPGSVIFGVKPIAETLMKVVDRYGIDFRPFHNPIKIDADHKKVYFKRTNMPDNKCVVISDGSTTVANDSVVEMSFDFLHLAPPQVAPQFVRESNLVNTAGWLDVDLNSLQHNKYTNVFGLGDVAGLPTAKTGAAIRKQVPVVVDNLCKLLDNKEVSNKGYEGYSSCPLVTGYGRLVLAEFNYKNEFTPDPKLKQLLINTSDQEHWRLWMLKKYMLPYLYWNKMMKGKQV</sequence>
<evidence type="ECO:0000313" key="2">
    <source>
        <dbReference type="EMBL" id="ALU26541.1"/>
    </source>
</evidence>
<dbReference type="GO" id="GO:0070224">
    <property type="term" value="F:sulfide:quinone oxidoreductase activity"/>
    <property type="evidence" value="ECO:0007669"/>
    <property type="project" value="TreeGrafter"/>
</dbReference>
<dbReference type="GO" id="GO:0070221">
    <property type="term" value="P:sulfide oxidation, using sulfide:quinone oxidoreductase"/>
    <property type="evidence" value="ECO:0007669"/>
    <property type="project" value="TreeGrafter"/>
</dbReference>
<name>A0AAI8G5A3_9FLAO</name>
<proteinExistence type="predicted"/>
<reference evidence="2 3" key="1">
    <citation type="journal article" date="2016" name="J. Zhejiang Univ. Sci. B">
        <title>Antibiotic resistance mechanisms of Myroides sp.</title>
        <authorList>
            <person name="Hu S."/>
            <person name="Yuan S."/>
            <person name="Qu H."/>
            <person name="Jiang T."/>
            <person name="Zhou Y."/>
            <person name="Wang M."/>
            <person name="Ming D."/>
        </authorList>
    </citation>
    <scope>NUCLEOTIDE SEQUENCE [LARGE SCALE GENOMIC DNA]</scope>
    <source>
        <strain evidence="2 3">PR63039</strain>
    </source>
</reference>
<dbReference type="EMBL" id="CP013690">
    <property type="protein sequence ID" value="ALU26541.1"/>
    <property type="molecule type" value="Genomic_DNA"/>
</dbReference>
<dbReference type="Proteomes" id="UP000069030">
    <property type="component" value="Chromosome"/>
</dbReference>
<organism evidence="2 3">
    <name type="scientific">Myroides odoratimimus</name>
    <dbReference type="NCBI Taxonomy" id="76832"/>
    <lineage>
        <taxon>Bacteria</taxon>
        <taxon>Pseudomonadati</taxon>
        <taxon>Bacteroidota</taxon>
        <taxon>Flavobacteriia</taxon>
        <taxon>Flavobacteriales</taxon>
        <taxon>Flavobacteriaceae</taxon>
        <taxon>Myroides</taxon>
    </lineage>
</organism>
<dbReference type="Pfam" id="PF07992">
    <property type="entry name" value="Pyr_redox_2"/>
    <property type="match status" value="1"/>
</dbReference>
<dbReference type="SUPFAM" id="SSF51905">
    <property type="entry name" value="FAD/NAD(P)-binding domain"/>
    <property type="match status" value="2"/>
</dbReference>
<protein>
    <submittedName>
        <fullName evidence="2">Pyridine nucleotide-disulfide oxidoreductase</fullName>
    </submittedName>
</protein>
<evidence type="ECO:0000313" key="3">
    <source>
        <dbReference type="Proteomes" id="UP000069030"/>
    </source>
</evidence>
<dbReference type="InterPro" id="IPR023753">
    <property type="entry name" value="FAD/NAD-binding_dom"/>
</dbReference>